<accession>A0A918ZJ28</accession>
<evidence type="ECO:0000313" key="1">
    <source>
        <dbReference type="EMBL" id="GHE54171.1"/>
    </source>
</evidence>
<reference evidence="1" key="2">
    <citation type="submission" date="2020-09" db="EMBL/GenBank/DDBJ databases">
        <authorList>
            <person name="Sun Q."/>
            <person name="Zhou Y."/>
        </authorList>
    </citation>
    <scope>NUCLEOTIDE SEQUENCE</scope>
    <source>
        <strain evidence="1">CGMCC 4.7403</strain>
    </source>
</reference>
<protein>
    <submittedName>
        <fullName evidence="1">Uncharacterized protein</fullName>
    </submittedName>
</protein>
<comment type="caution">
    <text evidence="1">The sequence shown here is derived from an EMBL/GenBank/DDBJ whole genome shotgun (WGS) entry which is preliminary data.</text>
</comment>
<dbReference type="InterPro" id="IPR030934">
    <property type="entry name" value="Intein_C"/>
</dbReference>
<dbReference type="Proteomes" id="UP000603227">
    <property type="component" value="Unassembled WGS sequence"/>
</dbReference>
<keyword evidence="2" id="KW-1185">Reference proteome</keyword>
<reference evidence="1" key="1">
    <citation type="journal article" date="2014" name="Int. J. Syst. Evol. Microbiol.">
        <title>Complete genome sequence of Corynebacterium casei LMG S-19264T (=DSM 44701T), isolated from a smear-ripened cheese.</title>
        <authorList>
            <consortium name="US DOE Joint Genome Institute (JGI-PGF)"/>
            <person name="Walter F."/>
            <person name="Albersmeier A."/>
            <person name="Kalinowski J."/>
            <person name="Ruckert C."/>
        </authorList>
    </citation>
    <scope>NUCLEOTIDE SEQUENCE</scope>
    <source>
        <strain evidence="1">CGMCC 4.7403</strain>
    </source>
</reference>
<proteinExistence type="predicted"/>
<gene>
    <name evidence="1" type="ORF">GCM10017771_76540</name>
</gene>
<dbReference type="Gene3D" id="2.170.16.10">
    <property type="entry name" value="Hedgehog/Intein (Hint) domain"/>
    <property type="match status" value="1"/>
</dbReference>
<sequence length="180" mass="19320">MDAYLTAAQRTSLRTDEGEIVVVTENRAYTGHARTYNLTVDDLHTYYVLAGRTPVLVHKSGEDPTSFSNLQPEDKLDWFKPIAPGTAMSRSGNYAYVARADGELIIGKRTAGHVSLAKGGKVLAAGEFKTKGGAVVYLDNKSGHYRPYGANAQTAAVDAFNNNGMDANGKYIAAWGAPDC</sequence>
<dbReference type="EMBL" id="BNAT01000040">
    <property type="protein sequence ID" value="GHE54171.1"/>
    <property type="molecule type" value="Genomic_DNA"/>
</dbReference>
<evidence type="ECO:0000313" key="2">
    <source>
        <dbReference type="Proteomes" id="UP000603227"/>
    </source>
</evidence>
<name>A0A918ZJ28_9ACTN</name>
<dbReference type="NCBIfam" id="TIGR01443">
    <property type="entry name" value="intein_Cterm"/>
    <property type="match status" value="1"/>
</dbReference>
<dbReference type="AlphaFoldDB" id="A0A918ZJ28"/>
<organism evidence="1 2">
    <name type="scientific">Streptomyces capitiformicae</name>
    <dbReference type="NCBI Taxonomy" id="2014920"/>
    <lineage>
        <taxon>Bacteria</taxon>
        <taxon>Bacillati</taxon>
        <taxon>Actinomycetota</taxon>
        <taxon>Actinomycetes</taxon>
        <taxon>Kitasatosporales</taxon>
        <taxon>Streptomycetaceae</taxon>
        <taxon>Streptomyces</taxon>
    </lineage>
</organism>